<reference evidence="1 2" key="2">
    <citation type="submission" date="2018-05" db="EMBL/GenBank/DDBJ databases">
        <authorList>
            <person name="Lanie J.A."/>
            <person name="Ng W.-L."/>
            <person name="Kazmierczak K.M."/>
            <person name="Andrzejewski T.M."/>
            <person name="Davidsen T.M."/>
            <person name="Wayne K.J."/>
            <person name="Tettelin H."/>
            <person name="Glass J.I."/>
            <person name="Rusch D."/>
            <person name="Podicherti R."/>
            <person name="Tsui H.-C.T."/>
            <person name="Winkler M.E."/>
        </authorList>
    </citation>
    <scope>NUCLEOTIDE SEQUENCE [LARGE SCALE GENOMIC DNA]</scope>
    <source>
        <strain evidence="1 2">YBY</strain>
    </source>
</reference>
<reference evidence="1 2" key="1">
    <citation type="submission" date="2018-05" db="EMBL/GenBank/DDBJ databases">
        <title>Genome Sequence of an Efficient Indole-Degrading Bacterium, Alcaligenes sp.YBY.</title>
        <authorList>
            <person name="Yang B."/>
        </authorList>
    </citation>
    <scope>NUCLEOTIDE SEQUENCE [LARGE SCALE GENOMIC DNA]</scope>
    <source>
        <strain evidence="1 2">YBY</strain>
    </source>
</reference>
<comment type="caution">
    <text evidence="1">The sequence shown here is derived from an EMBL/GenBank/DDBJ whole genome shotgun (WGS) entry which is preliminary data.</text>
</comment>
<gene>
    <name evidence="1" type="ORF">DF183_05155</name>
</gene>
<accession>A0A2U2BQ35</accession>
<protein>
    <submittedName>
        <fullName evidence="1">Uncharacterized protein</fullName>
    </submittedName>
</protein>
<dbReference type="KEGG" id="afa:UZ73_18855"/>
<evidence type="ECO:0000313" key="2">
    <source>
        <dbReference type="Proteomes" id="UP000245216"/>
    </source>
</evidence>
<name>A0A2U2BQ35_ALCFA</name>
<organism evidence="1 2">
    <name type="scientific">Alcaligenes faecalis</name>
    <dbReference type="NCBI Taxonomy" id="511"/>
    <lineage>
        <taxon>Bacteria</taxon>
        <taxon>Pseudomonadati</taxon>
        <taxon>Pseudomonadota</taxon>
        <taxon>Betaproteobacteria</taxon>
        <taxon>Burkholderiales</taxon>
        <taxon>Alcaligenaceae</taxon>
        <taxon>Alcaligenes</taxon>
    </lineage>
</organism>
<dbReference type="Proteomes" id="UP000245216">
    <property type="component" value="Unassembled WGS sequence"/>
</dbReference>
<dbReference type="AlphaFoldDB" id="A0A2U2BQ35"/>
<evidence type="ECO:0000313" key="1">
    <source>
        <dbReference type="EMBL" id="PWE16113.1"/>
    </source>
</evidence>
<proteinExistence type="predicted"/>
<sequence length="71" mass="7871">MGDPFSQSELSQELDNAVNRMSTVVRITPKMGEPRIGVWMLVFSEVGEDSHSGHSTKRFAITQRDTGCDVT</sequence>
<dbReference type="EMBL" id="QEXO01000001">
    <property type="protein sequence ID" value="PWE16113.1"/>
    <property type="molecule type" value="Genomic_DNA"/>
</dbReference>